<evidence type="ECO:0000313" key="5">
    <source>
        <dbReference type="Proteomes" id="UP001596122"/>
    </source>
</evidence>
<keyword evidence="2" id="KW-1277">Toxin-antitoxin system</keyword>
<proteinExistence type="inferred from homology"/>
<dbReference type="GO" id="GO:0016787">
    <property type="term" value="F:hydrolase activity"/>
    <property type="evidence" value="ECO:0007669"/>
    <property type="project" value="UniProtKB-KW"/>
</dbReference>
<gene>
    <name evidence="4" type="ORF">ACFPJ6_00860</name>
</gene>
<dbReference type="EC" id="3.1.-.-" evidence="4"/>
<evidence type="ECO:0000256" key="3">
    <source>
        <dbReference type="SAM" id="Phobius"/>
    </source>
</evidence>
<keyword evidence="5" id="KW-1185">Reference proteome</keyword>
<keyword evidence="3" id="KW-1133">Transmembrane helix</keyword>
<dbReference type="Pfam" id="PF02452">
    <property type="entry name" value="PemK_toxin"/>
    <property type="match status" value="1"/>
</dbReference>
<name>A0ABW0GHC4_9MICO</name>
<evidence type="ECO:0000256" key="1">
    <source>
        <dbReference type="ARBA" id="ARBA00007521"/>
    </source>
</evidence>
<comment type="caution">
    <text evidence="4">The sequence shown here is derived from an EMBL/GenBank/DDBJ whole genome shotgun (WGS) entry which is preliminary data.</text>
</comment>
<keyword evidence="4" id="KW-0378">Hydrolase</keyword>
<organism evidence="4 5">
    <name type="scientific">Aquipuribacter nitratireducens</name>
    <dbReference type="NCBI Taxonomy" id="650104"/>
    <lineage>
        <taxon>Bacteria</taxon>
        <taxon>Bacillati</taxon>
        <taxon>Actinomycetota</taxon>
        <taxon>Actinomycetes</taxon>
        <taxon>Micrococcales</taxon>
        <taxon>Intrasporangiaceae</taxon>
        <taxon>Aquipuribacter</taxon>
    </lineage>
</organism>
<keyword evidence="3" id="KW-0472">Membrane</keyword>
<keyword evidence="3" id="KW-0812">Transmembrane</keyword>
<dbReference type="Gene3D" id="2.30.30.110">
    <property type="match status" value="1"/>
</dbReference>
<dbReference type="SUPFAM" id="SSF50118">
    <property type="entry name" value="Cell growth inhibitor/plasmid maintenance toxic component"/>
    <property type="match status" value="1"/>
</dbReference>
<protein>
    <submittedName>
        <fullName evidence="4">Type II toxin-antitoxin system PemK/MazF family toxin</fullName>
        <ecNumber evidence="4">3.1.-.-</ecNumber>
    </submittedName>
</protein>
<dbReference type="InterPro" id="IPR011067">
    <property type="entry name" value="Plasmid_toxin/cell-grow_inhib"/>
</dbReference>
<feature type="transmembrane region" description="Helical" evidence="3">
    <location>
        <begin position="18"/>
        <end position="35"/>
    </location>
</feature>
<sequence>MTASAAASPAFLDEVDPTVLAVAAGLVVVLLWAVTRRQSRRPTRRPTRRRGRRTRQPAVGDIWWADVPFEDGTGSKDRPCLVVETHGLRTVVLSITSTDKSGRRGWVEVPRHGWAGTGGISWLRTDRRIVLDPHRLRRYAGPCPTSVRKTIGL</sequence>
<evidence type="ECO:0000313" key="4">
    <source>
        <dbReference type="EMBL" id="MFC5379332.1"/>
    </source>
</evidence>
<accession>A0ABW0GHC4</accession>
<dbReference type="RefSeq" id="WP_340266553.1">
    <property type="nucleotide sequence ID" value="NZ_JBBEOG010000001.1"/>
</dbReference>
<dbReference type="EMBL" id="JBHSLD010000001">
    <property type="protein sequence ID" value="MFC5379332.1"/>
    <property type="molecule type" value="Genomic_DNA"/>
</dbReference>
<reference evidence="5" key="1">
    <citation type="journal article" date="2019" name="Int. J. Syst. Evol. Microbiol.">
        <title>The Global Catalogue of Microorganisms (GCM) 10K type strain sequencing project: providing services to taxonomists for standard genome sequencing and annotation.</title>
        <authorList>
            <consortium name="The Broad Institute Genomics Platform"/>
            <consortium name="The Broad Institute Genome Sequencing Center for Infectious Disease"/>
            <person name="Wu L."/>
            <person name="Ma J."/>
        </authorList>
    </citation>
    <scope>NUCLEOTIDE SEQUENCE [LARGE SCALE GENOMIC DNA]</scope>
    <source>
        <strain evidence="5">CCUG 43114</strain>
    </source>
</reference>
<dbReference type="Proteomes" id="UP001596122">
    <property type="component" value="Unassembled WGS sequence"/>
</dbReference>
<dbReference type="InterPro" id="IPR003477">
    <property type="entry name" value="PemK-like"/>
</dbReference>
<evidence type="ECO:0000256" key="2">
    <source>
        <dbReference type="ARBA" id="ARBA00022649"/>
    </source>
</evidence>
<comment type="similarity">
    <text evidence="1">Belongs to the PemK/MazF family.</text>
</comment>